<name>A0ABU5KGU6_9ACTN</name>
<evidence type="ECO:0000259" key="2">
    <source>
        <dbReference type="PROSITE" id="PS50911"/>
    </source>
</evidence>
<feature type="region of interest" description="Disordered" evidence="1">
    <location>
        <begin position="1"/>
        <end position="87"/>
    </location>
</feature>
<proteinExistence type="predicted"/>
<feature type="domain" description="Peptidase C51" evidence="2">
    <location>
        <begin position="90"/>
        <end position="216"/>
    </location>
</feature>
<dbReference type="InterPro" id="IPR007921">
    <property type="entry name" value="CHAP_dom"/>
</dbReference>
<keyword evidence="4" id="KW-1185">Reference proteome</keyword>
<organism evidence="3 4">
    <name type="scientific">Nocardioides renjunii</name>
    <dbReference type="NCBI Taxonomy" id="3095075"/>
    <lineage>
        <taxon>Bacteria</taxon>
        <taxon>Bacillati</taxon>
        <taxon>Actinomycetota</taxon>
        <taxon>Actinomycetes</taxon>
        <taxon>Propionibacteriales</taxon>
        <taxon>Nocardioidaceae</taxon>
        <taxon>Nocardioides</taxon>
    </lineage>
</organism>
<dbReference type="SUPFAM" id="SSF89372">
    <property type="entry name" value="Fucose-specific lectin"/>
    <property type="match status" value="1"/>
</dbReference>
<dbReference type="SUPFAM" id="SSF54001">
    <property type="entry name" value="Cysteine proteinases"/>
    <property type="match status" value="1"/>
</dbReference>
<sequence>MGGLLGVAPSAEAADDYPWAWQGQCPIAPQEPIEDPAPTPTPTPSPTPGQPGQPGQPGPSPAATPTPPPPPPPPVLDPVSGHLYDPRGPKPTCTRWVWSIDGSIGDPWGFVLRNCTSFVAWRLDETNGMAGFGNHFGGEHWGNAENWDDVARRLGHRVDSVPAIGAVAQTDAGRVGHVAWVSAIGPGTVTVEEYNHALPGGYGTRTVPVGDFRYLHLADVAPSPLVGSDRPVVSVPDGLGESWTARVDSGGTLRVARPGRPVRVVGARHAFSPVAAPALVLDRADRPWLAATARDGRVLAGTLRGPRFALRTVATAAPTSSPALAISRTGRPVLAATSPAGTLTTRRLTEQRRWSRPDRVGRPGSWATHVAPVLGADDAGRTWLVAVTGRGATYVQSLERGRLTRLRGAAASTTSTPALTGAADGTTYLHQVTSDGALRVRALSGRRWGPAGTITGDWSPYASPAVGEVAGRLHVAAVDVRGDLLVRAAVPGEGSRVVGRVPSSGDPTRSPGLVTRSNSGVFVVATGRDRVARARLLTRPASAVVRRTAPTRAGFTP</sequence>
<dbReference type="PROSITE" id="PS50911">
    <property type="entry name" value="CHAP"/>
    <property type="match status" value="1"/>
</dbReference>
<feature type="compositionally biased region" description="Pro residues" evidence="1">
    <location>
        <begin position="35"/>
        <end position="76"/>
    </location>
</feature>
<dbReference type="Proteomes" id="UP001291999">
    <property type="component" value="Unassembled WGS sequence"/>
</dbReference>
<reference evidence="3 4" key="1">
    <citation type="submission" date="2023-11" db="EMBL/GenBank/DDBJ databases">
        <title>Novel species in genus Nocardioides.</title>
        <authorList>
            <person name="Zhou H."/>
        </authorList>
    </citation>
    <scope>NUCLEOTIDE SEQUENCE [LARGE SCALE GENOMIC DNA]</scope>
    <source>
        <strain evidence="3 4">S-58</strain>
    </source>
</reference>
<dbReference type="EMBL" id="JAXQPW010000011">
    <property type="protein sequence ID" value="MDZ5664182.1"/>
    <property type="molecule type" value="Genomic_DNA"/>
</dbReference>
<dbReference type="RefSeq" id="WP_322425769.1">
    <property type="nucleotide sequence ID" value="NZ_JAXQPW010000011.1"/>
</dbReference>
<evidence type="ECO:0000256" key="1">
    <source>
        <dbReference type="SAM" id="MobiDB-lite"/>
    </source>
</evidence>
<protein>
    <submittedName>
        <fullName evidence="3">CHAP domain-containing protein</fullName>
    </submittedName>
</protein>
<evidence type="ECO:0000313" key="3">
    <source>
        <dbReference type="EMBL" id="MDZ5664182.1"/>
    </source>
</evidence>
<accession>A0ABU5KGU6</accession>
<dbReference type="InterPro" id="IPR038765">
    <property type="entry name" value="Papain-like_cys_pep_sf"/>
</dbReference>
<dbReference type="PANTHER" id="PTHR48125">
    <property type="entry name" value="LP07818P1"/>
    <property type="match status" value="1"/>
</dbReference>
<gene>
    <name evidence="3" type="ORF">SFC79_20575</name>
</gene>
<comment type="caution">
    <text evidence="3">The sequence shown here is derived from an EMBL/GenBank/DDBJ whole genome shotgun (WGS) entry which is preliminary data.</text>
</comment>
<evidence type="ECO:0000313" key="4">
    <source>
        <dbReference type="Proteomes" id="UP001291999"/>
    </source>
</evidence>
<dbReference type="Pfam" id="PF05257">
    <property type="entry name" value="CHAP"/>
    <property type="match status" value="1"/>
</dbReference>
<dbReference type="PANTHER" id="PTHR48125:SF12">
    <property type="entry name" value="AT HOOK TRANSCRIPTION FACTOR FAMILY-RELATED"/>
    <property type="match status" value="1"/>
</dbReference>
<dbReference type="Gene3D" id="3.90.1720.10">
    <property type="entry name" value="endopeptidase domain like (from Nostoc punctiforme)"/>
    <property type="match status" value="1"/>
</dbReference>